<evidence type="ECO:0000256" key="1">
    <source>
        <dbReference type="SAM" id="MobiDB-lite"/>
    </source>
</evidence>
<sequence>MSLPLKASARRCRRCGADLAADHESSSCSPCLRTAAAAGRPVPATVPGEFWDASDLRAAFGERHMGHVIRAYRYHPHHVPEYGRRGVPQSMVGDWLGLTQAQVSRIEAGAPPQKLDALIHIARTLRMPSDLLWFQLPEPHSPSTSGAHGARPSPHDDDPRDVEVQGSQQAWRAVRRHLNANRAELAASAADLYGTGSRVETTSLLAPATWLPAQPVALEKVVLRWDREPVEPILDGAAPEGQASRPLRLPGQRFDRYTQAVRYLDSPTLFENRPSYRLTRVHWGDGCGELAFSLSTYFEKLDLCEAIGHEYAQADASGTATGRSLWGRLPLRRAVGDPFDLRIRPMIPAITTLLLRRRNNGEATFLLHWRDPGKVATAGGLYDAIPAGEFQPSSILGPPDGADFDLWRNIVRELNEELLGAPEFDGSASRPLDYDRWPLYRALQRGRDNGTVRAYVFGVACDALTLAVTIPSVLVIDDAVFDELFGDIAPRNAEGVTVTELDGQLTTHGIPFIEQNITQFIRNEPMAPPGAACLALAWKHRALLLNP</sequence>
<evidence type="ECO:0000313" key="4">
    <source>
        <dbReference type="Proteomes" id="UP001592581"/>
    </source>
</evidence>
<feature type="region of interest" description="Disordered" evidence="1">
    <location>
        <begin position="136"/>
        <end position="168"/>
    </location>
</feature>
<keyword evidence="4" id="KW-1185">Reference proteome</keyword>
<dbReference type="PROSITE" id="PS50943">
    <property type="entry name" value="HTH_CROC1"/>
    <property type="match status" value="1"/>
</dbReference>
<feature type="domain" description="HTH cro/C1-type" evidence="2">
    <location>
        <begin position="84"/>
        <end position="132"/>
    </location>
</feature>
<protein>
    <submittedName>
        <fullName evidence="3">XRE family transcriptional regulator</fullName>
    </submittedName>
</protein>
<reference evidence="3 4" key="1">
    <citation type="submission" date="2024-06" db="EMBL/GenBank/DDBJ databases">
        <authorList>
            <person name="Lee S.D."/>
        </authorList>
    </citation>
    <scope>NUCLEOTIDE SEQUENCE [LARGE SCALE GENOMIC DNA]</scope>
    <source>
        <strain evidence="3 4">N1-10</strain>
    </source>
</reference>
<dbReference type="InterPro" id="IPR001387">
    <property type="entry name" value="Cro/C1-type_HTH"/>
</dbReference>
<organism evidence="3 4">
    <name type="scientific">Streptacidiphilus jeojiensis</name>
    <dbReference type="NCBI Taxonomy" id="3229225"/>
    <lineage>
        <taxon>Bacteria</taxon>
        <taxon>Bacillati</taxon>
        <taxon>Actinomycetota</taxon>
        <taxon>Actinomycetes</taxon>
        <taxon>Kitasatosporales</taxon>
        <taxon>Streptomycetaceae</taxon>
        <taxon>Streptacidiphilus</taxon>
    </lineage>
</organism>
<accession>A0ABV6XIA7</accession>
<evidence type="ECO:0000313" key="3">
    <source>
        <dbReference type="EMBL" id="MFC1438003.1"/>
    </source>
</evidence>
<dbReference type="Proteomes" id="UP001592581">
    <property type="component" value="Unassembled WGS sequence"/>
</dbReference>
<name>A0ABV6XIA7_9ACTN</name>
<dbReference type="EMBL" id="JBEUKS010000002">
    <property type="protein sequence ID" value="MFC1438003.1"/>
    <property type="molecule type" value="Genomic_DNA"/>
</dbReference>
<proteinExistence type="predicted"/>
<dbReference type="InterPro" id="IPR010982">
    <property type="entry name" value="Lambda_DNA-bd_dom_sf"/>
</dbReference>
<feature type="compositionally biased region" description="Basic and acidic residues" evidence="1">
    <location>
        <begin position="153"/>
        <end position="163"/>
    </location>
</feature>
<comment type="caution">
    <text evidence="3">The sequence shown here is derived from an EMBL/GenBank/DDBJ whole genome shotgun (WGS) entry which is preliminary data.</text>
</comment>
<gene>
    <name evidence="3" type="ORF">ABUW04_07000</name>
</gene>
<dbReference type="SUPFAM" id="SSF47413">
    <property type="entry name" value="lambda repressor-like DNA-binding domains"/>
    <property type="match status" value="1"/>
</dbReference>
<evidence type="ECO:0000259" key="2">
    <source>
        <dbReference type="PROSITE" id="PS50943"/>
    </source>
</evidence>
<dbReference type="RefSeq" id="WP_380563596.1">
    <property type="nucleotide sequence ID" value="NZ_JBEUKS010000002.1"/>
</dbReference>